<dbReference type="Proteomes" id="UP000596660">
    <property type="component" value="Unplaced"/>
</dbReference>
<protein>
    <recommendedName>
        <fullName evidence="2">Aminotransferase class V domain-containing protein</fullName>
    </recommendedName>
</protein>
<dbReference type="Gene3D" id="3.90.1150.10">
    <property type="entry name" value="Aspartate Aminotransferase, domain 1"/>
    <property type="match status" value="1"/>
</dbReference>
<evidence type="ECO:0000259" key="2">
    <source>
        <dbReference type="Pfam" id="PF00266"/>
    </source>
</evidence>
<dbReference type="PANTHER" id="PTHR43586:SF8">
    <property type="entry name" value="CYSTEINE DESULFURASE 1, CHLOROPLASTIC"/>
    <property type="match status" value="1"/>
</dbReference>
<dbReference type="InterPro" id="IPR015424">
    <property type="entry name" value="PyrdxlP-dep_Trfase"/>
</dbReference>
<name>A0A803KXR4_CHEQI</name>
<proteinExistence type="predicted"/>
<keyword evidence="1" id="KW-0663">Pyridoxal phosphate</keyword>
<dbReference type="AlphaFoldDB" id="A0A803KXR4"/>
<dbReference type="OMA" id="PYLDIDM"/>
<dbReference type="Gramene" id="AUR62003823-RA">
    <property type="protein sequence ID" value="AUR62003823-RA:cds"/>
    <property type="gene ID" value="AUR62003823"/>
</dbReference>
<dbReference type="SUPFAM" id="SSF53383">
    <property type="entry name" value="PLP-dependent transferases"/>
    <property type="match status" value="1"/>
</dbReference>
<accession>A0A803KXR4</accession>
<evidence type="ECO:0000256" key="1">
    <source>
        <dbReference type="ARBA" id="ARBA00022898"/>
    </source>
</evidence>
<dbReference type="InterPro" id="IPR000192">
    <property type="entry name" value="Aminotrans_V_dom"/>
</dbReference>
<dbReference type="EnsemblPlants" id="AUR62003823-RA">
    <property type="protein sequence ID" value="AUR62003823-RA:cds"/>
    <property type="gene ID" value="AUR62003823"/>
</dbReference>
<evidence type="ECO:0000313" key="4">
    <source>
        <dbReference type="Proteomes" id="UP000596660"/>
    </source>
</evidence>
<dbReference type="InterPro" id="IPR015421">
    <property type="entry name" value="PyrdxlP-dep_Trfase_major"/>
</dbReference>
<feature type="domain" description="Aminotransferase class V" evidence="2">
    <location>
        <begin position="44"/>
        <end position="486"/>
    </location>
</feature>
<dbReference type="Gene3D" id="3.40.640.10">
    <property type="entry name" value="Type I PLP-dependent aspartate aminotransferase-like (Major domain)"/>
    <property type="match status" value="1"/>
</dbReference>
<reference evidence="3" key="1">
    <citation type="journal article" date="2017" name="Nature">
        <title>The genome of Chenopodium quinoa.</title>
        <authorList>
            <person name="Jarvis D.E."/>
            <person name="Ho Y.S."/>
            <person name="Lightfoot D.J."/>
            <person name="Schmoeckel S.M."/>
            <person name="Li B."/>
            <person name="Borm T.J.A."/>
            <person name="Ohyanagi H."/>
            <person name="Mineta K."/>
            <person name="Michell C.T."/>
            <person name="Saber N."/>
            <person name="Kharbatia N.M."/>
            <person name="Rupper R.R."/>
            <person name="Sharp A.R."/>
            <person name="Dally N."/>
            <person name="Boughton B.A."/>
            <person name="Woo Y.H."/>
            <person name="Gao G."/>
            <person name="Schijlen E.G.W.M."/>
            <person name="Guo X."/>
            <person name="Momin A.A."/>
            <person name="Negrao S."/>
            <person name="Al-Babili S."/>
            <person name="Gehring C."/>
            <person name="Roessner U."/>
            <person name="Jung C."/>
            <person name="Murphy K."/>
            <person name="Arold S.T."/>
            <person name="Gojobori T."/>
            <person name="van der Linden C.G."/>
            <person name="van Loo E.N."/>
            <person name="Jellen E.N."/>
            <person name="Maughan P.J."/>
            <person name="Tester M."/>
        </authorList>
    </citation>
    <scope>NUCLEOTIDE SEQUENCE [LARGE SCALE GENOMIC DNA]</scope>
    <source>
        <strain evidence="3">cv. PI 614886</strain>
    </source>
</reference>
<evidence type="ECO:0000313" key="3">
    <source>
        <dbReference type="EnsemblPlants" id="AUR62003823-RA:cds"/>
    </source>
</evidence>
<sequence>MINMEGCPKQKSDKLSWVRSQIIGGGSGGGAEFESPFGKRGITYADTTATARSLHFIEDYIITNVLPFYGNTHTTDSYVGKRTTKTMEEAARYIKRCLGGGEEDAILFCGSGTTAAIKRLQEVMGVAIASTLRSRVLETLRKGERWVVFLGPYEHHSNLLSWRNSLVEVVEIALTKDGGSIDMEALRVQLEHYESTNRPMLGSFSACSNVTGIVSDTRAIARLLHQYGAFACFDFAARVCVALDVVINSGPYVEINMKAGEIDGYDAVYVSPHKFIGGAGSPGILLMSKKLYLLTSSTPSTCGGGTVSYVNGFSEQDTLYSNNVEERENAGTPPITQTIRAALAFWVKEYIGVKTIEEQEHNYMERAVAKLGNIKNIVILGNTSVKRLAILSFLVYPSTQNRGETRKQDPGQRKPLHGRFVAKLLNDLFGIQARGGCACAGPYGHYLLDVDKDYSLALRASIQQGYEGVKPAWTRVSFPYYMSKEEFKFVLDAVEFVATYGHQFLTLYLFNWRNGDWTYNNKAFDKILHNARNNIVDEVKFARFMQDLKLRAKVVKETGTNKSTNDKNPTAKYDSYLETAIFIASLLPVNPKQGWIPEELDIDIMIYPSASRYFI</sequence>
<reference evidence="3" key="2">
    <citation type="submission" date="2021-03" db="UniProtKB">
        <authorList>
            <consortium name="EnsemblPlants"/>
        </authorList>
    </citation>
    <scope>IDENTIFICATION</scope>
</reference>
<keyword evidence="4" id="KW-1185">Reference proteome</keyword>
<dbReference type="InterPro" id="IPR015422">
    <property type="entry name" value="PyrdxlP-dep_Trfase_small"/>
</dbReference>
<organism evidence="3 4">
    <name type="scientific">Chenopodium quinoa</name>
    <name type="common">Quinoa</name>
    <dbReference type="NCBI Taxonomy" id="63459"/>
    <lineage>
        <taxon>Eukaryota</taxon>
        <taxon>Viridiplantae</taxon>
        <taxon>Streptophyta</taxon>
        <taxon>Embryophyta</taxon>
        <taxon>Tracheophyta</taxon>
        <taxon>Spermatophyta</taxon>
        <taxon>Magnoliopsida</taxon>
        <taxon>eudicotyledons</taxon>
        <taxon>Gunneridae</taxon>
        <taxon>Pentapetalae</taxon>
        <taxon>Caryophyllales</taxon>
        <taxon>Chenopodiaceae</taxon>
        <taxon>Chenopodioideae</taxon>
        <taxon>Atripliceae</taxon>
        <taxon>Chenopodium</taxon>
    </lineage>
</organism>
<dbReference type="Pfam" id="PF00266">
    <property type="entry name" value="Aminotran_5"/>
    <property type="match status" value="1"/>
</dbReference>
<dbReference type="PANTHER" id="PTHR43586">
    <property type="entry name" value="CYSTEINE DESULFURASE"/>
    <property type="match status" value="1"/>
</dbReference>